<keyword evidence="2" id="KW-1185">Reference proteome</keyword>
<accession>A0ACB1AG78</accession>
<dbReference type="Proteomes" id="UP001497535">
    <property type="component" value="Unassembled WGS sequence"/>
</dbReference>
<dbReference type="EMBL" id="CAVMJV010000077">
    <property type="protein sequence ID" value="CAK5089557.1"/>
    <property type="molecule type" value="Genomic_DNA"/>
</dbReference>
<reference evidence="1" key="1">
    <citation type="submission" date="2023-11" db="EMBL/GenBank/DDBJ databases">
        <authorList>
            <person name="Poullet M."/>
        </authorList>
    </citation>
    <scope>NUCLEOTIDE SEQUENCE</scope>
    <source>
        <strain evidence="1">E1834</strain>
    </source>
</reference>
<gene>
    <name evidence="1" type="ORF">MENTE1834_LOCUS37273</name>
</gene>
<evidence type="ECO:0000313" key="2">
    <source>
        <dbReference type="Proteomes" id="UP001497535"/>
    </source>
</evidence>
<name>A0ACB1AG78_MELEN</name>
<organism evidence="1 2">
    <name type="scientific">Meloidogyne enterolobii</name>
    <name type="common">Root-knot nematode worm</name>
    <name type="synonym">Meloidogyne mayaguensis</name>
    <dbReference type="NCBI Taxonomy" id="390850"/>
    <lineage>
        <taxon>Eukaryota</taxon>
        <taxon>Metazoa</taxon>
        <taxon>Ecdysozoa</taxon>
        <taxon>Nematoda</taxon>
        <taxon>Chromadorea</taxon>
        <taxon>Rhabditida</taxon>
        <taxon>Tylenchina</taxon>
        <taxon>Tylenchomorpha</taxon>
        <taxon>Tylenchoidea</taxon>
        <taxon>Meloidogynidae</taxon>
        <taxon>Meloidogyninae</taxon>
        <taxon>Meloidogyne</taxon>
    </lineage>
</organism>
<sequence length="168" mass="19220">MSRSFFYYAPNAPFRLPPMSLLPYSIRPYIVLSPLIIPVFIFNLYQFLQQTNIISIKIATLLYTNFALIISTFVTILSVIYLIPELFLISRVFGSFVTNINFCAFTVFVTEFPATKFRGLAVFLGGFNANIVQNVGMLLGWFLGKNLVYLTGKKVIKVKKYFLLILKE</sequence>
<evidence type="ECO:0000313" key="1">
    <source>
        <dbReference type="EMBL" id="CAK5089557.1"/>
    </source>
</evidence>
<comment type="caution">
    <text evidence="1">The sequence shown here is derived from an EMBL/GenBank/DDBJ whole genome shotgun (WGS) entry which is preliminary data.</text>
</comment>
<protein>
    <submittedName>
        <fullName evidence="1">Uncharacterized protein</fullName>
    </submittedName>
</protein>
<proteinExistence type="predicted"/>